<accession>A0AA39ICG4</accession>
<sequence>MKSTELAQVDIQLSRAINESFRGNAYISSETLKKCQKLLSLHPEFNKFCSRLDNDFAHLPVDIIVDVIRISEPFSSRYEHALKRYFLVAYSNMAKVKGSWGVQARALKSFEYSIEDDTDRDYPIKKTYFDESGEHKTQRIALNEVGRERVTSSELFRSSSIKDIAPNFCDYFKINSVLNDFVHSADLLLCKPVLTTVDIYVASIDRPVEEFLTRQLKSRVLRTFRLIIDYGPHLNEEWNDLFAKFVKKDDFISLVINTVDFYSRRIIEGAVEKWMRSTVRTKQSVYMYLSQEDRRLCEEYFDSLAESKTHNAGRNPSNVYSIKHPSNSESSLSVQISDETRGCCIRATFSVIPETADRAW</sequence>
<gene>
    <name evidence="1" type="ORF">QR680_015030</name>
</gene>
<dbReference type="EMBL" id="JAUCMV010000002">
    <property type="protein sequence ID" value="KAK0421031.1"/>
    <property type="molecule type" value="Genomic_DNA"/>
</dbReference>
<name>A0AA39ICG4_9BILA</name>
<keyword evidence="2" id="KW-1185">Reference proteome</keyword>
<protein>
    <submittedName>
        <fullName evidence="1">Uncharacterized protein</fullName>
    </submittedName>
</protein>
<dbReference type="Proteomes" id="UP001175271">
    <property type="component" value="Unassembled WGS sequence"/>
</dbReference>
<evidence type="ECO:0000313" key="1">
    <source>
        <dbReference type="EMBL" id="KAK0421031.1"/>
    </source>
</evidence>
<organism evidence="1 2">
    <name type="scientific">Steinernema hermaphroditum</name>
    <dbReference type="NCBI Taxonomy" id="289476"/>
    <lineage>
        <taxon>Eukaryota</taxon>
        <taxon>Metazoa</taxon>
        <taxon>Ecdysozoa</taxon>
        <taxon>Nematoda</taxon>
        <taxon>Chromadorea</taxon>
        <taxon>Rhabditida</taxon>
        <taxon>Tylenchina</taxon>
        <taxon>Panagrolaimomorpha</taxon>
        <taxon>Strongyloidoidea</taxon>
        <taxon>Steinernematidae</taxon>
        <taxon>Steinernema</taxon>
    </lineage>
</organism>
<dbReference type="AlphaFoldDB" id="A0AA39ICG4"/>
<evidence type="ECO:0000313" key="2">
    <source>
        <dbReference type="Proteomes" id="UP001175271"/>
    </source>
</evidence>
<comment type="caution">
    <text evidence="1">The sequence shown here is derived from an EMBL/GenBank/DDBJ whole genome shotgun (WGS) entry which is preliminary data.</text>
</comment>
<proteinExistence type="predicted"/>
<reference evidence="1" key="1">
    <citation type="submission" date="2023-06" db="EMBL/GenBank/DDBJ databases">
        <title>Genomic analysis of the entomopathogenic nematode Steinernema hermaphroditum.</title>
        <authorList>
            <person name="Schwarz E.M."/>
            <person name="Heppert J.K."/>
            <person name="Baniya A."/>
            <person name="Schwartz H.T."/>
            <person name="Tan C.-H."/>
            <person name="Antoshechkin I."/>
            <person name="Sternberg P.W."/>
            <person name="Goodrich-Blair H."/>
            <person name="Dillman A.R."/>
        </authorList>
    </citation>
    <scope>NUCLEOTIDE SEQUENCE</scope>
    <source>
        <strain evidence="1">PS9179</strain>
        <tissue evidence="1">Whole animal</tissue>
    </source>
</reference>